<dbReference type="EMBL" id="SNXZ01000015">
    <property type="protein sequence ID" value="TDP89075.1"/>
    <property type="molecule type" value="Genomic_DNA"/>
</dbReference>
<dbReference type="RefSeq" id="WP_133854455.1">
    <property type="nucleotide sequence ID" value="NZ_SNXZ01000015.1"/>
</dbReference>
<proteinExistence type="predicted"/>
<dbReference type="OrthoDB" id="4249403at2"/>
<name>A0A4R6RS50_LABRH</name>
<evidence type="ECO:0000313" key="2">
    <source>
        <dbReference type="EMBL" id="TDP89075.1"/>
    </source>
</evidence>
<feature type="transmembrane region" description="Helical" evidence="1">
    <location>
        <begin position="51"/>
        <end position="72"/>
    </location>
</feature>
<evidence type="ECO:0000313" key="3">
    <source>
        <dbReference type="Proteomes" id="UP000295444"/>
    </source>
</evidence>
<keyword evidence="3" id="KW-1185">Reference proteome</keyword>
<sequence length="74" mass="7631">MHVNWSGLAIVFGVSMGAVLAMVALFSLGIGGMSMRMTAREREASTRPGTVTATIGFAACAAVVAFGVWVIIRG</sequence>
<reference evidence="2 3" key="1">
    <citation type="submission" date="2019-03" db="EMBL/GenBank/DDBJ databases">
        <title>Genomic Encyclopedia of Type Strains, Phase IV (KMG-IV): sequencing the most valuable type-strain genomes for metagenomic binning, comparative biology and taxonomic classification.</title>
        <authorList>
            <person name="Goeker M."/>
        </authorList>
    </citation>
    <scope>NUCLEOTIDE SEQUENCE [LARGE SCALE GENOMIC DNA]</scope>
    <source>
        <strain evidence="2 3">DSM 45361</strain>
    </source>
</reference>
<evidence type="ECO:0000256" key="1">
    <source>
        <dbReference type="SAM" id="Phobius"/>
    </source>
</evidence>
<feature type="transmembrane region" description="Helical" evidence="1">
    <location>
        <begin position="6"/>
        <end position="30"/>
    </location>
</feature>
<keyword evidence="1" id="KW-0472">Membrane</keyword>
<organism evidence="2 3">
    <name type="scientific">Labedaea rhizosphaerae</name>
    <dbReference type="NCBI Taxonomy" id="598644"/>
    <lineage>
        <taxon>Bacteria</taxon>
        <taxon>Bacillati</taxon>
        <taxon>Actinomycetota</taxon>
        <taxon>Actinomycetes</taxon>
        <taxon>Pseudonocardiales</taxon>
        <taxon>Pseudonocardiaceae</taxon>
        <taxon>Labedaea</taxon>
    </lineage>
</organism>
<dbReference type="AlphaFoldDB" id="A0A4R6RS50"/>
<accession>A0A4R6RS50</accession>
<gene>
    <name evidence="2" type="ORF">EV186_11522</name>
</gene>
<keyword evidence="1" id="KW-0812">Transmembrane</keyword>
<keyword evidence="1" id="KW-1133">Transmembrane helix</keyword>
<protein>
    <submittedName>
        <fullName evidence="2">Uncharacterized protein</fullName>
    </submittedName>
</protein>
<comment type="caution">
    <text evidence="2">The sequence shown here is derived from an EMBL/GenBank/DDBJ whole genome shotgun (WGS) entry which is preliminary data.</text>
</comment>
<dbReference type="Proteomes" id="UP000295444">
    <property type="component" value="Unassembled WGS sequence"/>
</dbReference>